<evidence type="ECO:0000259" key="13">
    <source>
        <dbReference type="PROSITE" id="PS51192"/>
    </source>
</evidence>
<evidence type="ECO:0000256" key="8">
    <source>
        <dbReference type="ARBA" id="ARBA00023235"/>
    </source>
</evidence>
<feature type="domain" description="Helicase C-terminal" evidence="14">
    <location>
        <begin position="184"/>
        <end position="332"/>
    </location>
</feature>
<dbReference type="InterPro" id="IPR036388">
    <property type="entry name" value="WH-like_DNA-bd_sf"/>
</dbReference>
<dbReference type="EMBL" id="BAAATD010000006">
    <property type="protein sequence ID" value="GAA2608489.1"/>
    <property type="molecule type" value="Genomic_DNA"/>
</dbReference>
<dbReference type="SMART" id="SM00487">
    <property type="entry name" value="DEXDc"/>
    <property type="match status" value="1"/>
</dbReference>
<organism evidence="15 16">
    <name type="scientific">Actinomadura fulvescens</name>
    <dbReference type="NCBI Taxonomy" id="46160"/>
    <lineage>
        <taxon>Bacteria</taxon>
        <taxon>Bacillati</taxon>
        <taxon>Actinomycetota</taxon>
        <taxon>Actinomycetes</taxon>
        <taxon>Streptosporangiales</taxon>
        <taxon>Thermomonosporaceae</taxon>
        <taxon>Actinomadura</taxon>
    </lineage>
</organism>
<dbReference type="Gene3D" id="1.10.10.10">
    <property type="entry name" value="Winged helix-like DNA-binding domain superfamily/Winged helix DNA-binding domain"/>
    <property type="match status" value="1"/>
</dbReference>
<dbReference type="Pfam" id="PF00271">
    <property type="entry name" value="Helicase_C"/>
    <property type="match status" value="1"/>
</dbReference>
<dbReference type="Pfam" id="PF16124">
    <property type="entry name" value="RecQ_Zn_bind"/>
    <property type="match status" value="1"/>
</dbReference>
<evidence type="ECO:0000313" key="16">
    <source>
        <dbReference type="Proteomes" id="UP001501509"/>
    </source>
</evidence>
<keyword evidence="8" id="KW-0413">Isomerase</keyword>
<dbReference type="InterPro" id="IPR027417">
    <property type="entry name" value="P-loop_NTPase"/>
</dbReference>
<dbReference type="InterPro" id="IPR001650">
    <property type="entry name" value="Helicase_C-like"/>
</dbReference>
<keyword evidence="7" id="KW-0238">DNA-binding</keyword>
<proteinExistence type="inferred from homology"/>
<dbReference type="PROSITE" id="PS51192">
    <property type="entry name" value="HELICASE_ATP_BIND_1"/>
    <property type="match status" value="1"/>
</dbReference>
<evidence type="ECO:0000256" key="6">
    <source>
        <dbReference type="ARBA" id="ARBA00022840"/>
    </source>
</evidence>
<comment type="catalytic activity">
    <reaction evidence="9">
        <text>Couples ATP hydrolysis with the unwinding of duplex DNA by translocating in the 3'-5' direction.</text>
        <dbReference type="EC" id="5.6.2.4"/>
    </reaction>
</comment>
<sequence length="492" mass="54087">MPSGGGKSAVYQIAAAVLGGSAVVVSPLVSLQRDQVLRLTGRGAQAYALNASTASGRRSQALDALGRGAEAFFYLAPEQLVRPDVQEMLRKAPPRLVAVDEAHCVSAWGHDFRPDYLRIGPMLDALPRRPVVAALTATAAPPVRKEIVERLRLRDAAEIVRGFDRPEIRLSVRTFHDAREQHQAVVAAAADLKGPGIVYVATHKDAVQYADEIPSARPYHAGLSRSERDRVQEAFMAGELRTVVATNAFGMGIDKADVRFVLHANVPDSLDSYYQEIGRAGRDGNQADAICFYRLEDLALPRFFTGGLPAEDTLAAICDTVAQGPISRRDLAERAGVSARRLTALLDLLHEAGAVRIGKRIEPFPGAPATEEIVAHALRLAHERRAVERTRIDMMRRYCELEDCRGRFLLRYFGEPRERPCGHCDVCLAGHAEQRAENEVFPMGTRVRHREWGEGVIVAGEDDRVTVLFDEAGYKELLVEAVLDHDLLTREG</sequence>
<dbReference type="PROSITE" id="PS51194">
    <property type="entry name" value="HELICASE_CTER"/>
    <property type="match status" value="1"/>
</dbReference>
<dbReference type="SMART" id="SM00490">
    <property type="entry name" value="HELICc"/>
    <property type="match status" value="1"/>
</dbReference>
<dbReference type="SUPFAM" id="SSF52540">
    <property type="entry name" value="P-loop containing nucleoside triphosphate hydrolases"/>
    <property type="match status" value="1"/>
</dbReference>
<protein>
    <recommendedName>
        <fullName evidence="11">ATP-dependent DNA helicase RecQ</fullName>
        <ecNumber evidence="10">5.6.2.4</ecNumber>
    </recommendedName>
    <alternativeName>
        <fullName evidence="12">DNA 3'-5' helicase RecQ</fullName>
    </alternativeName>
</protein>
<accession>A0ABN3Q0Q0</accession>
<dbReference type="NCBIfam" id="TIGR00614">
    <property type="entry name" value="recQ_fam"/>
    <property type="match status" value="1"/>
</dbReference>
<evidence type="ECO:0000256" key="9">
    <source>
        <dbReference type="ARBA" id="ARBA00034617"/>
    </source>
</evidence>
<evidence type="ECO:0000256" key="10">
    <source>
        <dbReference type="ARBA" id="ARBA00034808"/>
    </source>
</evidence>
<dbReference type="GO" id="GO:0004386">
    <property type="term" value="F:helicase activity"/>
    <property type="evidence" value="ECO:0007669"/>
    <property type="project" value="UniProtKB-KW"/>
</dbReference>
<keyword evidence="4" id="KW-0378">Hydrolase</keyword>
<evidence type="ECO:0000256" key="5">
    <source>
        <dbReference type="ARBA" id="ARBA00022806"/>
    </source>
</evidence>
<evidence type="ECO:0000256" key="7">
    <source>
        <dbReference type="ARBA" id="ARBA00023125"/>
    </source>
</evidence>
<dbReference type="CDD" id="cd17920">
    <property type="entry name" value="DEXHc_RecQ"/>
    <property type="match status" value="1"/>
</dbReference>
<keyword evidence="2" id="KW-0479">Metal-binding</keyword>
<dbReference type="InterPro" id="IPR004589">
    <property type="entry name" value="DNA_helicase_ATP-dep_RecQ"/>
</dbReference>
<evidence type="ECO:0000256" key="11">
    <source>
        <dbReference type="ARBA" id="ARBA00044535"/>
    </source>
</evidence>
<dbReference type="PANTHER" id="PTHR13710:SF105">
    <property type="entry name" value="ATP-DEPENDENT DNA HELICASE Q1"/>
    <property type="match status" value="1"/>
</dbReference>
<evidence type="ECO:0000256" key="4">
    <source>
        <dbReference type="ARBA" id="ARBA00022801"/>
    </source>
</evidence>
<evidence type="ECO:0000256" key="3">
    <source>
        <dbReference type="ARBA" id="ARBA00022741"/>
    </source>
</evidence>
<comment type="caution">
    <text evidence="15">The sequence shown here is derived from an EMBL/GenBank/DDBJ whole genome shotgun (WGS) entry which is preliminary data.</text>
</comment>
<name>A0ABN3Q0Q0_9ACTN</name>
<dbReference type="InterPro" id="IPR014001">
    <property type="entry name" value="Helicase_ATP-bd"/>
</dbReference>
<keyword evidence="5 15" id="KW-0347">Helicase</keyword>
<evidence type="ECO:0000256" key="12">
    <source>
        <dbReference type="ARBA" id="ARBA00044550"/>
    </source>
</evidence>
<dbReference type="InterPro" id="IPR011545">
    <property type="entry name" value="DEAD/DEAH_box_helicase_dom"/>
</dbReference>
<dbReference type="InterPro" id="IPR032284">
    <property type="entry name" value="RecQ_Zn-bd"/>
</dbReference>
<comment type="similarity">
    <text evidence="1">Belongs to the helicase family. RecQ subfamily.</text>
</comment>
<reference evidence="15 16" key="1">
    <citation type="journal article" date="2019" name="Int. J. Syst. Evol. Microbiol.">
        <title>The Global Catalogue of Microorganisms (GCM) 10K type strain sequencing project: providing services to taxonomists for standard genome sequencing and annotation.</title>
        <authorList>
            <consortium name="The Broad Institute Genomics Platform"/>
            <consortium name="The Broad Institute Genome Sequencing Center for Infectious Disease"/>
            <person name="Wu L."/>
            <person name="Ma J."/>
        </authorList>
    </citation>
    <scope>NUCLEOTIDE SEQUENCE [LARGE SCALE GENOMIC DNA]</scope>
    <source>
        <strain evidence="15 16">JCM 6833</strain>
    </source>
</reference>
<dbReference type="PANTHER" id="PTHR13710">
    <property type="entry name" value="DNA HELICASE RECQ FAMILY MEMBER"/>
    <property type="match status" value="1"/>
</dbReference>
<evidence type="ECO:0000256" key="2">
    <source>
        <dbReference type="ARBA" id="ARBA00022723"/>
    </source>
</evidence>
<keyword evidence="16" id="KW-1185">Reference proteome</keyword>
<evidence type="ECO:0000256" key="1">
    <source>
        <dbReference type="ARBA" id="ARBA00005446"/>
    </source>
</evidence>
<evidence type="ECO:0000259" key="14">
    <source>
        <dbReference type="PROSITE" id="PS51194"/>
    </source>
</evidence>
<dbReference type="Pfam" id="PF00270">
    <property type="entry name" value="DEAD"/>
    <property type="match status" value="1"/>
</dbReference>
<dbReference type="Proteomes" id="UP001501509">
    <property type="component" value="Unassembled WGS sequence"/>
</dbReference>
<keyword evidence="3" id="KW-0547">Nucleotide-binding</keyword>
<dbReference type="EC" id="5.6.2.4" evidence="10"/>
<keyword evidence="6" id="KW-0067">ATP-binding</keyword>
<dbReference type="Gene3D" id="3.40.50.300">
    <property type="entry name" value="P-loop containing nucleotide triphosphate hydrolases"/>
    <property type="match status" value="2"/>
</dbReference>
<feature type="domain" description="Helicase ATP-binding" evidence="13">
    <location>
        <begin position="1"/>
        <end position="157"/>
    </location>
</feature>
<evidence type="ECO:0000313" key="15">
    <source>
        <dbReference type="EMBL" id="GAA2608489.1"/>
    </source>
</evidence>
<gene>
    <name evidence="15" type="ORF">GCM10010411_48390</name>
</gene>